<evidence type="ECO:0000313" key="3">
    <source>
        <dbReference type="EMBL" id="WWY22666.1"/>
    </source>
</evidence>
<evidence type="ECO:0000313" key="4">
    <source>
        <dbReference type="Proteomes" id="UP001375228"/>
    </source>
</evidence>
<gene>
    <name evidence="3" type="ORF">V9385_08745</name>
</gene>
<proteinExistence type="predicted"/>
<dbReference type="InterPro" id="IPR005039">
    <property type="entry name" value="Ant_C"/>
</dbReference>
<protein>
    <submittedName>
        <fullName evidence="3">Phage antirepressor KilAC domain-containing protein</fullName>
    </submittedName>
</protein>
<dbReference type="RefSeq" id="WP_338725041.1">
    <property type="nucleotide sequence ID" value="NZ_CP146690.1"/>
</dbReference>
<accession>A0ABZ2JMP8</accession>
<evidence type="ECO:0000259" key="2">
    <source>
        <dbReference type="Pfam" id="PF03374"/>
    </source>
</evidence>
<feature type="compositionally biased region" description="Polar residues" evidence="1">
    <location>
        <begin position="1"/>
        <end position="14"/>
    </location>
</feature>
<evidence type="ECO:0000256" key="1">
    <source>
        <dbReference type="SAM" id="MobiDB-lite"/>
    </source>
</evidence>
<feature type="region of interest" description="Disordered" evidence="1">
    <location>
        <begin position="1"/>
        <end position="35"/>
    </location>
</feature>
<dbReference type="Proteomes" id="UP001375228">
    <property type="component" value="Chromosome"/>
</dbReference>
<feature type="domain" description="Antirepressor protein C-terminal" evidence="2">
    <location>
        <begin position="135"/>
        <end position="239"/>
    </location>
</feature>
<organism evidence="3 4">
    <name type="scientific">Pseudomonas juntendi</name>
    <dbReference type="NCBI Taxonomy" id="2666183"/>
    <lineage>
        <taxon>Bacteria</taxon>
        <taxon>Pseudomonadati</taxon>
        <taxon>Pseudomonadota</taxon>
        <taxon>Gammaproteobacteria</taxon>
        <taxon>Pseudomonadales</taxon>
        <taxon>Pseudomonadaceae</taxon>
        <taxon>Pseudomonas</taxon>
    </lineage>
</organism>
<dbReference type="Pfam" id="PF03374">
    <property type="entry name" value="ANT"/>
    <property type="match status" value="1"/>
</dbReference>
<name>A0ABZ2JMP8_9PSED</name>
<sequence>MNTKYKIQHSSTFTNRKHRRAASKRPSGSSKEPVPVVSWENGPVVGPTVYSTDIALLTGKTHSHVMSEIDALLKKLQLCPSDFLTESIDSTGLLVPSFKLRCDDPTALHSEPKVIQAIVNQYVLVQKERARELQERLSEHAEKVEFYDLMNGSSKAFNLGIAAKTLDTGKTRLLHYLRKHGVLTAGGYKQNLPYQEHLDSGRFKVEWGFYEDSDGNRNLKPIPLVTGKGLIWLQKLIEKHGRTGL</sequence>
<reference evidence="3 4" key="1">
    <citation type="submission" date="2024-03" db="EMBL/GenBank/DDBJ databases">
        <title>Pseudomonas juntendi.</title>
        <authorList>
            <person name="Liu Y."/>
        </authorList>
    </citation>
    <scope>NUCLEOTIDE SEQUENCE [LARGE SCALE GENOMIC DNA]</scope>
    <source>
        <strain evidence="3 4">L4046hy</strain>
    </source>
</reference>
<keyword evidence="4" id="KW-1185">Reference proteome</keyword>
<dbReference type="EMBL" id="CP146691">
    <property type="protein sequence ID" value="WWY22666.1"/>
    <property type="molecule type" value="Genomic_DNA"/>
</dbReference>